<dbReference type="Proteomes" id="UP000185753">
    <property type="component" value="Unassembled WGS sequence"/>
</dbReference>
<evidence type="ECO:0000259" key="3">
    <source>
        <dbReference type="Pfam" id="PF07411"/>
    </source>
</evidence>
<gene>
    <name evidence="4" type="ORF">A9J31_05495</name>
</gene>
<reference evidence="5" key="1">
    <citation type="submission" date="2016-06" db="EMBL/GenBank/DDBJ databases">
        <authorList>
            <person name="Radolfova-Krizova L."/>
            <person name="Nemec A."/>
        </authorList>
    </citation>
    <scope>NUCLEOTIDE SEQUENCE [LARGE SCALE GENOMIC DNA]</scope>
    <source>
        <strain evidence="5">ANC 4275</strain>
    </source>
</reference>
<feature type="compositionally biased region" description="Polar residues" evidence="2">
    <location>
        <begin position="97"/>
        <end position="112"/>
    </location>
</feature>
<comment type="similarity">
    <text evidence="1">Belongs to the UPF0339 family. Duplicated subfamily.</text>
</comment>
<evidence type="ECO:0000256" key="1">
    <source>
        <dbReference type="ARBA" id="ARBA00007576"/>
    </source>
</evidence>
<dbReference type="InterPro" id="IPR010879">
    <property type="entry name" value="DUF1508"/>
</dbReference>
<feature type="domain" description="DUF1508" evidence="3">
    <location>
        <begin position="61"/>
        <end position="108"/>
    </location>
</feature>
<dbReference type="Pfam" id="PF07411">
    <property type="entry name" value="DUF1508"/>
    <property type="match status" value="2"/>
</dbReference>
<feature type="region of interest" description="Disordered" evidence="2">
    <location>
        <begin position="90"/>
        <end position="112"/>
    </location>
</feature>
<evidence type="ECO:0000313" key="4">
    <source>
        <dbReference type="EMBL" id="OBX28522.1"/>
    </source>
</evidence>
<dbReference type="Gene3D" id="2.30.29.80">
    <property type="match status" value="1"/>
</dbReference>
<proteinExistence type="inferred from homology"/>
<accession>A0A1A7RCU6</accession>
<organism evidence="4 5">
    <name type="scientific">Acinetobacter gandensis</name>
    <dbReference type="NCBI Taxonomy" id="1443941"/>
    <lineage>
        <taxon>Bacteria</taxon>
        <taxon>Pseudomonadati</taxon>
        <taxon>Pseudomonadota</taxon>
        <taxon>Gammaproteobacteria</taxon>
        <taxon>Moraxellales</taxon>
        <taxon>Moraxellaceae</taxon>
        <taxon>Acinetobacter</taxon>
    </lineage>
</organism>
<evidence type="ECO:0000256" key="2">
    <source>
        <dbReference type="SAM" id="MobiDB-lite"/>
    </source>
</evidence>
<dbReference type="OrthoDB" id="9802792at2"/>
<dbReference type="EMBL" id="LZDS01000025">
    <property type="protein sequence ID" value="OBX28522.1"/>
    <property type="molecule type" value="Genomic_DNA"/>
</dbReference>
<dbReference type="PANTHER" id="PTHR40606:SF1">
    <property type="entry name" value="UPF0339 PROTEIN YEGP"/>
    <property type="match status" value="1"/>
</dbReference>
<dbReference type="RefSeq" id="WP_067764823.1">
    <property type="nucleotide sequence ID" value="NZ_CP183909.1"/>
</dbReference>
<dbReference type="InterPro" id="IPR036913">
    <property type="entry name" value="YegP-like_sf"/>
</dbReference>
<dbReference type="AlphaFoldDB" id="A0A1A7RCU6"/>
<dbReference type="InterPro" id="IPR051141">
    <property type="entry name" value="UPF0339_domain"/>
</dbReference>
<sequence>MSGWYEISQSSDQQYRFVLKAGNGEVILNSELYKAKASAVNGIESVQKNSADDSRFERLTAKNGKPYFNLKAANHQIIGSSQFYASEQSRDKGIESVKTNGSTTTIKDQTVA</sequence>
<dbReference type="STRING" id="1443941.A9J31_05495"/>
<feature type="domain" description="DUF1508" evidence="3">
    <location>
        <begin position="11"/>
        <end position="57"/>
    </location>
</feature>
<evidence type="ECO:0000313" key="5">
    <source>
        <dbReference type="Proteomes" id="UP000185753"/>
    </source>
</evidence>
<protein>
    <recommendedName>
        <fullName evidence="3">DUF1508 domain-containing protein</fullName>
    </recommendedName>
</protein>
<name>A0A1A7RCU6_9GAMM</name>
<dbReference type="SUPFAM" id="SSF160113">
    <property type="entry name" value="YegP-like"/>
    <property type="match status" value="2"/>
</dbReference>
<dbReference type="PANTHER" id="PTHR40606">
    <property type="match status" value="1"/>
</dbReference>
<keyword evidence="5" id="KW-1185">Reference proteome</keyword>
<comment type="caution">
    <text evidence="4">The sequence shown here is derived from an EMBL/GenBank/DDBJ whole genome shotgun (WGS) entry which is preliminary data.</text>
</comment>